<evidence type="ECO:0000313" key="2">
    <source>
        <dbReference type="Proteomes" id="UP001527882"/>
    </source>
</evidence>
<proteinExistence type="predicted"/>
<accession>A0ABT4QHA5</accession>
<protein>
    <submittedName>
        <fullName evidence="1">Uncharacterized protein</fullName>
    </submittedName>
</protein>
<reference evidence="1 2" key="1">
    <citation type="submission" date="2022-12" db="EMBL/GenBank/DDBJ databases">
        <title>Draft genome sequence of Paenibacillus sp. dW9.</title>
        <authorList>
            <person name="Choi E.-W."/>
            <person name="Kim D.-U."/>
        </authorList>
    </citation>
    <scope>NUCLEOTIDE SEQUENCE [LARGE SCALE GENOMIC DNA]</scope>
    <source>
        <strain evidence="2">dW9</strain>
    </source>
</reference>
<evidence type="ECO:0000313" key="1">
    <source>
        <dbReference type="EMBL" id="MCZ8516285.1"/>
    </source>
</evidence>
<dbReference type="RefSeq" id="WP_269884814.1">
    <property type="nucleotide sequence ID" value="NZ_JAQAGZ010000022.1"/>
</dbReference>
<sequence>MLPARQKIFAVYPESIGNVNISHITDECRQYIDIASEDKVAIWKETNLRKELLNRVWEGT</sequence>
<organism evidence="1 2">
    <name type="scientific">Paenibacillus gyeongsangnamensis</name>
    <dbReference type="NCBI Taxonomy" id="3388067"/>
    <lineage>
        <taxon>Bacteria</taxon>
        <taxon>Bacillati</taxon>
        <taxon>Bacillota</taxon>
        <taxon>Bacilli</taxon>
        <taxon>Bacillales</taxon>
        <taxon>Paenibacillaceae</taxon>
        <taxon>Paenibacillus</taxon>
    </lineage>
</organism>
<comment type="caution">
    <text evidence="1">The sequence shown here is derived from an EMBL/GenBank/DDBJ whole genome shotgun (WGS) entry which is preliminary data.</text>
</comment>
<keyword evidence="2" id="KW-1185">Reference proteome</keyword>
<dbReference type="EMBL" id="JAQAGZ010000022">
    <property type="protein sequence ID" value="MCZ8516285.1"/>
    <property type="molecule type" value="Genomic_DNA"/>
</dbReference>
<gene>
    <name evidence="1" type="ORF">O9H85_28610</name>
</gene>
<name>A0ABT4QHA5_9BACL</name>
<dbReference type="Proteomes" id="UP001527882">
    <property type="component" value="Unassembled WGS sequence"/>
</dbReference>